<comment type="caution">
    <text evidence="1">The sequence shown here is derived from an EMBL/GenBank/DDBJ whole genome shotgun (WGS) entry which is preliminary data.</text>
</comment>
<evidence type="ECO:0008006" key="3">
    <source>
        <dbReference type="Google" id="ProtNLM"/>
    </source>
</evidence>
<dbReference type="Gene3D" id="1.10.10.60">
    <property type="entry name" value="Homeodomain-like"/>
    <property type="match status" value="1"/>
</dbReference>
<gene>
    <name evidence="1" type="ORF">HNP32_003432</name>
</gene>
<protein>
    <recommendedName>
        <fullName evidence="3">Terminase small subunit</fullName>
    </recommendedName>
</protein>
<evidence type="ECO:0000313" key="1">
    <source>
        <dbReference type="EMBL" id="MBB4799672.1"/>
    </source>
</evidence>
<dbReference type="EMBL" id="JACHKY010000007">
    <property type="protein sequence ID" value="MBB4799672.1"/>
    <property type="molecule type" value="Genomic_DNA"/>
</dbReference>
<reference evidence="1 2" key="1">
    <citation type="submission" date="2020-08" db="EMBL/GenBank/DDBJ databases">
        <title>Functional genomics of gut bacteria from endangered species of beetles.</title>
        <authorList>
            <person name="Carlos-Shanley C."/>
        </authorList>
    </citation>
    <scope>NUCLEOTIDE SEQUENCE [LARGE SCALE GENOMIC DNA]</scope>
    <source>
        <strain evidence="1 2">S00123</strain>
    </source>
</reference>
<organism evidence="1 2">
    <name type="scientific">Brevundimonas bullata</name>
    <dbReference type="NCBI Taxonomy" id="13160"/>
    <lineage>
        <taxon>Bacteria</taxon>
        <taxon>Pseudomonadati</taxon>
        <taxon>Pseudomonadota</taxon>
        <taxon>Alphaproteobacteria</taxon>
        <taxon>Caulobacterales</taxon>
        <taxon>Caulobacteraceae</taxon>
        <taxon>Brevundimonas</taxon>
    </lineage>
</organism>
<dbReference type="Proteomes" id="UP000539957">
    <property type="component" value="Unassembled WGS sequence"/>
</dbReference>
<evidence type="ECO:0000313" key="2">
    <source>
        <dbReference type="Proteomes" id="UP000539957"/>
    </source>
</evidence>
<dbReference type="Pfam" id="PF20901">
    <property type="entry name" value="Sf6_terminase"/>
    <property type="match status" value="1"/>
</dbReference>
<name>A0A7W7ISE0_9CAUL</name>
<sequence length="111" mass="12572">MPSETTVRRWLAGDEDWNAEFRRQYAHARDCQADTLFEEILDIADEPCLDAIAVSRNRLRVDARKWAASKLAPKKYGDKVALTGGDETDAPIKTQAEVLLRFVRPGEVEPE</sequence>
<accession>A0A7W7ISE0</accession>
<dbReference type="AlphaFoldDB" id="A0A7W7ISE0"/>
<proteinExistence type="predicted"/>
<dbReference type="InterPro" id="IPR048683">
    <property type="entry name" value="Sf6_terminase"/>
</dbReference>
<keyword evidence="2" id="KW-1185">Reference proteome</keyword>